<sequence length="457" mass="53343">MLDKLLIEGIESSKLPPETYNFNPPEDIILSPGKKIPLRNIFSHQNYSDQEKEKLSRLKEQITKAKLSLPPRYDDDELVRIIHGSGYKTRRALKDLKISIDAVAEMIPLDYKILFPKIYSLLNEGFLYIHGRDRYFRPLVVLDIPKIDLKKHTVQDYVDLTVFLMEFVIEYMLIPGKVENWINIVEMGRLGIRELPFKSLIKLLGTLQKIYKCRLAHSFVLNPPSSMYYMWTCLKPFIDKATQEKVLFENKTFCETMLQMCDLDQVEKRFGGNAPNIEEFWPPIFPYAHAKVNSDSEIHDQKSKSVFDISSKSSKKCENLGKYHIDLNDISDLSIHSDVKSVDNEHTDSIIKHELERIEKMDVQSCLNEEEYLEEEKEIMQEMKASEKKHKKKSKKKKKNKMKQLNEEVVHHNEMLYAEQKESELDAEGNLNEIEVVTAEIHENPNREFGCGGCFIY</sequence>
<accession>A0A1R2AS59</accession>
<comment type="caution">
    <text evidence="3">The sequence shown here is derived from an EMBL/GenBank/DDBJ whole genome shotgun (WGS) entry which is preliminary data.</text>
</comment>
<name>A0A1R2AS59_9CILI</name>
<keyword evidence="4" id="KW-1185">Reference proteome</keyword>
<dbReference type="Pfam" id="PF00650">
    <property type="entry name" value="CRAL_TRIO"/>
    <property type="match status" value="1"/>
</dbReference>
<dbReference type="PANTHER" id="PTHR46818:SF1">
    <property type="entry name" value="CHROMOSOME UNDETERMINED SCAFFOLD_125, WHOLE GENOME SHOTGUN SEQUENCE"/>
    <property type="match status" value="1"/>
</dbReference>
<dbReference type="PROSITE" id="PS50191">
    <property type="entry name" value="CRAL_TRIO"/>
    <property type="match status" value="1"/>
</dbReference>
<dbReference type="OrthoDB" id="75724at2759"/>
<evidence type="ECO:0000313" key="3">
    <source>
        <dbReference type="EMBL" id="OMJ67361.1"/>
    </source>
</evidence>
<feature type="compositionally biased region" description="Basic residues" evidence="1">
    <location>
        <begin position="387"/>
        <end position="402"/>
    </location>
</feature>
<proteinExistence type="predicted"/>
<gene>
    <name evidence="3" type="ORF">SteCoe_35492</name>
</gene>
<dbReference type="CDD" id="cd00170">
    <property type="entry name" value="SEC14"/>
    <property type="match status" value="1"/>
</dbReference>
<dbReference type="SUPFAM" id="SSF52087">
    <property type="entry name" value="CRAL/TRIO domain"/>
    <property type="match status" value="1"/>
</dbReference>
<feature type="region of interest" description="Disordered" evidence="1">
    <location>
        <begin position="383"/>
        <end position="404"/>
    </location>
</feature>
<organism evidence="3 4">
    <name type="scientific">Stentor coeruleus</name>
    <dbReference type="NCBI Taxonomy" id="5963"/>
    <lineage>
        <taxon>Eukaryota</taxon>
        <taxon>Sar</taxon>
        <taxon>Alveolata</taxon>
        <taxon>Ciliophora</taxon>
        <taxon>Postciliodesmatophora</taxon>
        <taxon>Heterotrichea</taxon>
        <taxon>Heterotrichida</taxon>
        <taxon>Stentoridae</taxon>
        <taxon>Stentor</taxon>
    </lineage>
</organism>
<dbReference type="InterPro" id="IPR036865">
    <property type="entry name" value="CRAL-TRIO_dom_sf"/>
</dbReference>
<evidence type="ECO:0000313" key="4">
    <source>
        <dbReference type="Proteomes" id="UP000187209"/>
    </source>
</evidence>
<reference evidence="3 4" key="1">
    <citation type="submission" date="2016-11" db="EMBL/GenBank/DDBJ databases">
        <title>The macronuclear genome of Stentor coeruleus: a giant cell with tiny introns.</title>
        <authorList>
            <person name="Slabodnick M."/>
            <person name="Ruby J.G."/>
            <person name="Reiff S.B."/>
            <person name="Swart E.C."/>
            <person name="Gosai S."/>
            <person name="Prabakaran S."/>
            <person name="Witkowska E."/>
            <person name="Larue G.E."/>
            <person name="Fisher S."/>
            <person name="Freeman R.M."/>
            <person name="Gunawardena J."/>
            <person name="Chu W."/>
            <person name="Stover N.A."/>
            <person name="Gregory B.D."/>
            <person name="Nowacki M."/>
            <person name="Derisi J."/>
            <person name="Roy S.W."/>
            <person name="Marshall W.F."/>
            <person name="Sood P."/>
        </authorList>
    </citation>
    <scope>NUCLEOTIDE SEQUENCE [LARGE SCALE GENOMIC DNA]</scope>
    <source>
        <strain evidence="3">WM001</strain>
    </source>
</reference>
<evidence type="ECO:0000256" key="1">
    <source>
        <dbReference type="SAM" id="MobiDB-lite"/>
    </source>
</evidence>
<dbReference type="InterPro" id="IPR001251">
    <property type="entry name" value="CRAL-TRIO_dom"/>
</dbReference>
<dbReference type="EMBL" id="MPUH01001511">
    <property type="protein sequence ID" value="OMJ67361.1"/>
    <property type="molecule type" value="Genomic_DNA"/>
</dbReference>
<feature type="domain" description="CRAL-TRIO" evidence="2">
    <location>
        <begin position="129"/>
        <end position="278"/>
    </location>
</feature>
<evidence type="ECO:0000259" key="2">
    <source>
        <dbReference type="PROSITE" id="PS50191"/>
    </source>
</evidence>
<dbReference type="AlphaFoldDB" id="A0A1R2AS59"/>
<dbReference type="SMART" id="SM00516">
    <property type="entry name" value="SEC14"/>
    <property type="match status" value="1"/>
</dbReference>
<protein>
    <recommendedName>
        <fullName evidence="2">CRAL-TRIO domain-containing protein</fullName>
    </recommendedName>
</protein>
<dbReference type="Proteomes" id="UP000187209">
    <property type="component" value="Unassembled WGS sequence"/>
</dbReference>
<dbReference type="PANTHER" id="PTHR46818">
    <property type="entry name" value="DOMAIN-CONTAINING PROTEIN, PUTATIVE-RELATED"/>
    <property type="match status" value="1"/>
</dbReference>
<dbReference type="Gene3D" id="3.40.525.10">
    <property type="entry name" value="CRAL-TRIO lipid binding domain"/>
    <property type="match status" value="1"/>
</dbReference>